<evidence type="ECO:0000313" key="3">
    <source>
        <dbReference type="Proteomes" id="UP000292372"/>
    </source>
</evidence>
<name>A0A4Q9FLN7_9FLAO</name>
<proteinExistence type="predicted"/>
<evidence type="ECO:0000313" key="2">
    <source>
        <dbReference type="EMBL" id="TBN14297.1"/>
    </source>
</evidence>
<dbReference type="AlphaFoldDB" id="A0A4Q9FLN7"/>
<dbReference type="InterPro" id="IPR011856">
    <property type="entry name" value="tRNA_endonuc-like_dom_sf"/>
</dbReference>
<keyword evidence="3" id="KW-1185">Reference proteome</keyword>
<reference evidence="2 3" key="1">
    <citation type="journal article" date="2015" name="Int. J. Syst. Evol. Microbiol.">
        <title>Hyunsoonleella pacifica sp. nov., isolated from seawater of South Pacific Gyre.</title>
        <authorList>
            <person name="Gao X."/>
            <person name="Zhang Z."/>
            <person name="Dai X."/>
            <person name="Zhang X.H."/>
        </authorList>
    </citation>
    <scope>NUCLEOTIDE SEQUENCE [LARGE SCALE GENOMIC DNA]</scope>
    <source>
        <strain evidence="2 3">SW033</strain>
    </source>
</reference>
<evidence type="ECO:0000259" key="1">
    <source>
        <dbReference type="Pfam" id="PF14088"/>
    </source>
</evidence>
<dbReference type="Proteomes" id="UP000292372">
    <property type="component" value="Unassembled WGS sequence"/>
</dbReference>
<organism evidence="2 3">
    <name type="scientific">Hyunsoonleella pacifica</name>
    <dbReference type="NCBI Taxonomy" id="1080224"/>
    <lineage>
        <taxon>Bacteria</taxon>
        <taxon>Pseudomonadati</taxon>
        <taxon>Bacteroidota</taxon>
        <taxon>Flavobacteriia</taxon>
        <taxon>Flavobacteriales</taxon>
        <taxon>Flavobacteriaceae</taxon>
    </lineage>
</organism>
<protein>
    <submittedName>
        <fullName evidence="2">DUF4268 domain-containing protein</fullName>
    </submittedName>
</protein>
<feature type="domain" description="DUF4268" evidence="1">
    <location>
        <begin position="166"/>
        <end position="303"/>
    </location>
</feature>
<sequence length="316" mass="36709">MIERITRVPLRQIWKHEARDFTTWLQENIDILKEVIGIEILNPEREQSTGNFNVDITGEDISGNSIVIENQLGKSDHDHLGKVITYITAVEAKTAIWIVSEPRLEHINAISWLNESTEVDFYLIKVEGIKIGNSAPAPLMTQIVGPSEEAKKIGSSKKIKSERHKLRFKFWEQLLEIAKKKHKLFSSISPNQYNWIGATSGLRGVNYSYWLNQDRISIKIYIDRGKDSDDENIQIFNQIKKYQEKIESDFKDILIWEELEGYRACIIKKDYSIGGWKTEQEKWNKIHEFVTDKMILLEAATKSIINKIKIKQVAHR</sequence>
<dbReference type="Pfam" id="PF14088">
    <property type="entry name" value="DUF4268"/>
    <property type="match status" value="1"/>
</dbReference>
<dbReference type="GO" id="GO:0003676">
    <property type="term" value="F:nucleic acid binding"/>
    <property type="evidence" value="ECO:0007669"/>
    <property type="project" value="InterPro"/>
</dbReference>
<dbReference type="RefSeq" id="WP_130937420.1">
    <property type="nucleotide sequence ID" value="NZ_BMEE01000002.1"/>
</dbReference>
<dbReference type="Gene3D" id="3.40.1350.10">
    <property type="match status" value="1"/>
</dbReference>
<gene>
    <name evidence="2" type="ORF">EYD46_12025</name>
</gene>
<dbReference type="EMBL" id="SIRS01000005">
    <property type="protein sequence ID" value="TBN14297.1"/>
    <property type="molecule type" value="Genomic_DNA"/>
</dbReference>
<comment type="caution">
    <text evidence="2">The sequence shown here is derived from an EMBL/GenBank/DDBJ whole genome shotgun (WGS) entry which is preliminary data.</text>
</comment>
<accession>A0A4Q9FLN7</accession>
<dbReference type="InterPro" id="IPR025364">
    <property type="entry name" value="DUF4268"/>
</dbReference>
<dbReference type="OrthoDB" id="570199at2"/>